<feature type="compositionally biased region" description="Pro residues" evidence="1">
    <location>
        <begin position="1"/>
        <end position="38"/>
    </location>
</feature>
<reference evidence="4 5" key="1">
    <citation type="submission" date="2016-10" db="EMBL/GenBank/DDBJ databases">
        <authorList>
            <person name="de Groot N.N."/>
        </authorList>
    </citation>
    <scope>NUCLEOTIDE SEQUENCE [LARGE SCALE GENOMIC DNA]</scope>
    <source>
        <strain evidence="4 5">DSM 43941</strain>
    </source>
</reference>
<feature type="domain" description="DUF4190" evidence="3">
    <location>
        <begin position="78"/>
        <end position="136"/>
    </location>
</feature>
<evidence type="ECO:0000256" key="2">
    <source>
        <dbReference type="SAM" id="Phobius"/>
    </source>
</evidence>
<feature type="compositionally biased region" description="Pro residues" evidence="1">
    <location>
        <begin position="45"/>
        <end position="64"/>
    </location>
</feature>
<accession>A0A1H2D8U3</accession>
<dbReference type="OrthoDB" id="3628931at2"/>
<name>A0A1H2D8U3_9ACTN</name>
<evidence type="ECO:0000313" key="5">
    <source>
        <dbReference type="Proteomes" id="UP000198688"/>
    </source>
</evidence>
<dbReference type="Pfam" id="PF13828">
    <property type="entry name" value="DUF4190"/>
    <property type="match status" value="1"/>
</dbReference>
<protein>
    <recommendedName>
        <fullName evidence="3">DUF4190 domain-containing protein</fullName>
    </recommendedName>
</protein>
<evidence type="ECO:0000256" key="1">
    <source>
        <dbReference type="SAM" id="MobiDB-lite"/>
    </source>
</evidence>
<evidence type="ECO:0000259" key="3">
    <source>
        <dbReference type="Pfam" id="PF13828"/>
    </source>
</evidence>
<proteinExistence type="predicted"/>
<keyword evidence="5" id="KW-1185">Reference proteome</keyword>
<keyword evidence="2" id="KW-0472">Membrane</keyword>
<sequence length="267" mass="28251">MHNQPPSDPSQQPPSPAAPQHFGPPAPPQFDPATPHPPYAAGGVPPYPPQPWGDPAPYGPHPAYPPPPVAAQGTNGFAIAALVTSICGGLGLGSVLGLAFGITALVQIKRRPQKGRGLAIAAVVISSLTMLLAIVAVTSVLIDKAKDKAAGIEDVDTTALKQGDCIRSIKESAAVYDMPVMPCTQPHEAEVYHVFTFPAGPFPGRTTIETEGETRCNAAFEPFLTPQNENMDIYYLYPRNTLDWARDRTLICIAADPAGPRTTSMTK</sequence>
<dbReference type="RefSeq" id="WP_092554728.1">
    <property type="nucleotide sequence ID" value="NZ_BOMJ01000032.1"/>
</dbReference>
<dbReference type="Proteomes" id="UP000198688">
    <property type="component" value="Chromosome I"/>
</dbReference>
<evidence type="ECO:0000313" key="4">
    <source>
        <dbReference type="EMBL" id="SDT79004.1"/>
    </source>
</evidence>
<feature type="transmembrane region" description="Helical" evidence="2">
    <location>
        <begin position="77"/>
        <end position="106"/>
    </location>
</feature>
<keyword evidence="2" id="KW-0812">Transmembrane</keyword>
<dbReference type="AlphaFoldDB" id="A0A1H2D8U3"/>
<dbReference type="InterPro" id="IPR025241">
    <property type="entry name" value="DUF4190"/>
</dbReference>
<gene>
    <name evidence="4" type="ORF">SAMN04489716_8605</name>
</gene>
<organism evidence="4 5">
    <name type="scientific">Actinoplanes derwentensis</name>
    <dbReference type="NCBI Taxonomy" id="113562"/>
    <lineage>
        <taxon>Bacteria</taxon>
        <taxon>Bacillati</taxon>
        <taxon>Actinomycetota</taxon>
        <taxon>Actinomycetes</taxon>
        <taxon>Micromonosporales</taxon>
        <taxon>Micromonosporaceae</taxon>
        <taxon>Actinoplanes</taxon>
    </lineage>
</organism>
<dbReference type="STRING" id="113562.SAMN04489716_8605"/>
<dbReference type="EMBL" id="LT629758">
    <property type="protein sequence ID" value="SDT79004.1"/>
    <property type="molecule type" value="Genomic_DNA"/>
</dbReference>
<feature type="region of interest" description="Disordered" evidence="1">
    <location>
        <begin position="1"/>
        <end position="64"/>
    </location>
</feature>
<keyword evidence="2" id="KW-1133">Transmembrane helix</keyword>
<feature type="transmembrane region" description="Helical" evidence="2">
    <location>
        <begin position="118"/>
        <end position="142"/>
    </location>
</feature>